<evidence type="ECO:0000313" key="12">
    <source>
        <dbReference type="EMBL" id="MDD1784339.1"/>
    </source>
</evidence>
<evidence type="ECO:0000313" key="13">
    <source>
        <dbReference type="Proteomes" id="UP001149821"/>
    </source>
</evidence>
<dbReference type="Gene3D" id="3.40.50.2300">
    <property type="match status" value="1"/>
</dbReference>
<name>A0ABT5QTV0_9GAMM</name>
<dbReference type="SUPFAM" id="SSF52172">
    <property type="entry name" value="CheY-like"/>
    <property type="match status" value="1"/>
</dbReference>
<proteinExistence type="predicted"/>
<reference evidence="12" key="1">
    <citation type="submission" date="2021-12" db="EMBL/GenBank/DDBJ databases">
        <title>Enterovibrio ZSDZ35 sp. nov. and Enterovibrio ZSDZ42 sp. nov., isolated from coastal seawater in Qingdao.</title>
        <authorList>
            <person name="Zhang P."/>
        </authorList>
    </citation>
    <scope>NUCLEOTIDE SEQUENCE</scope>
    <source>
        <strain evidence="12">ZSDZ35</strain>
    </source>
</reference>
<dbReference type="PANTHER" id="PTHR48111:SF39">
    <property type="entry name" value="TRANSCRIPTIONAL REGULATORY PROTEIN CPXR"/>
    <property type="match status" value="1"/>
</dbReference>
<sequence>MNTLTTQSIGTLLVIEPDERYGKRLVSKLLEKGYVTKWCKSVKEAAQIFRGTTFDLLMLSSLRSELNGHMELKQFRKQTVSPIICVAEYYCQRECINSFKHGADDYVTRQQSLSEVVCRVSAVIRRAQQLPIIETRLQLVIDSLRMDKRLQEVTYGGQLICATPIQFKLLWTLVIQQHQILSKRYLSQAVLLREFQKYDRSLDMHLSRIRKKLVEAGMDTERLQTIHGKGYRFS</sequence>
<keyword evidence="3" id="KW-0597">Phosphoprotein</keyword>
<evidence type="ECO:0000256" key="1">
    <source>
        <dbReference type="ARBA" id="ARBA00004496"/>
    </source>
</evidence>
<dbReference type="InterPro" id="IPR016032">
    <property type="entry name" value="Sig_transdc_resp-reg_C-effctor"/>
</dbReference>
<dbReference type="Pfam" id="PF00486">
    <property type="entry name" value="Trans_reg_C"/>
    <property type="match status" value="1"/>
</dbReference>
<organism evidence="12 13">
    <name type="scientific">Enterovibrio qingdaonensis</name>
    <dbReference type="NCBI Taxonomy" id="2899818"/>
    <lineage>
        <taxon>Bacteria</taxon>
        <taxon>Pseudomonadati</taxon>
        <taxon>Pseudomonadota</taxon>
        <taxon>Gammaproteobacteria</taxon>
        <taxon>Vibrionales</taxon>
        <taxon>Vibrionaceae</taxon>
        <taxon>Enterovibrio</taxon>
    </lineage>
</organism>
<dbReference type="RefSeq" id="WP_274146223.1">
    <property type="nucleotide sequence ID" value="NZ_JAJUBB010000037.1"/>
</dbReference>
<dbReference type="SUPFAM" id="SSF46894">
    <property type="entry name" value="C-terminal effector domain of the bipartite response regulators"/>
    <property type="match status" value="1"/>
</dbReference>
<keyword evidence="2" id="KW-0963">Cytoplasm</keyword>
<dbReference type="PROSITE" id="PS50110">
    <property type="entry name" value="RESPONSE_REGULATORY"/>
    <property type="match status" value="1"/>
</dbReference>
<comment type="caution">
    <text evidence="12">The sequence shown here is derived from an EMBL/GenBank/DDBJ whole genome shotgun (WGS) entry which is preliminary data.</text>
</comment>
<evidence type="ECO:0000256" key="4">
    <source>
        <dbReference type="ARBA" id="ARBA00023012"/>
    </source>
</evidence>
<evidence type="ECO:0000256" key="5">
    <source>
        <dbReference type="ARBA" id="ARBA00023015"/>
    </source>
</evidence>
<evidence type="ECO:0000259" key="10">
    <source>
        <dbReference type="PROSITE" id="PS50110"/>
    </source>
</evidence>
<keyword evidence="13" id="KW-1185">Reference proteome</keyword>
<dbReference type="InterPro" id="IPR039420">
    <property type="entry name" value="WalR-like"/>
</dbReference>
<evidence type="ECO:0000256" key="6">
    <source>
        <dbReference type="ARBA" id="ARBA00023125"/>
    </source>
</evidence>
<dbReference type="SMART" id="SM00862">
    <property type="entry name" value="Trans_reg_C"/>
    <property type="match status" value="1"/>
</dbReference>
<feature type="DNA-binding region" description="OmpR/PhoB-type" evidence="9">
    <location>
        <begin position="136"/>
        <end position="234"/>
    </location>
</feature>
<feature type="domain" description="Response regulatory" evidence="10">
    <location>
        <begin position="11"/>
        <end position="124"/>
    </location>
</feature>
<keyword evidence="4" id="KW-0902">Two-component regulatory system</keyword>
<evidence type="ECO:0000256" key="8">
    <source>
        <dbReference type="PROSITE-ProRule" id="PRU00169"/>
    </source>
</evidence>
<dbReference type="PROSITE" id="PS51755">
    <property type="entry name" value="OMPR_PHOB"/>
    <property type="match status" value="1"/>
</dbReference>
<dbReference type="InterPro" id="IPR001867">
    <property type="entry name" value="OmpR/PhoB-type_DNA-bd"/>
</dbReference>
<evidence type="ECO:0000256" key="9">
    <source>
        <dbReference type="PROSITE-ProRule" id="PRU01091"/>
    </source>
</evidence>
<dbReference type="CDD" id="cd00383">
    <property type="entry name" value="trans_reg_C"/>
    <property type="match status" value="1"/>
</dbReference>
<dbReference type="EMBL" id="JAJUBB010000037">
    <property type="protein sequence ID" value="MDD1784339.1"/>
    <property type="molecule type" value="Genomic_DNA"/>
</dbReference>
<evidence type="ECO:0000256" key="2">
    <source>
        <dbReference type="ARBA" id="ARBA00022490"/>
    </source>
</evidence>
<keyword evidence="7" id="KW-0804">Transcription</keyword>
<accession>A0ABT5QTV0</accession>
<feature type="domain" description="OmpR/PhoB-type" evidence="11">
    <location>
        <begin position="136"/>
        <end position="234"/>
    </location>
</feature>
<keyword evidence="5" id="KW-0805">Transcription regulation</keyword>
<dbReference type="InterPro" id="IPR011006">
    <property type="entry name" value="CheY-like_superfamily"/>
</dbReference>
<evidence type="ECO:0000259" key="11">
    <source>
        <dbReference type="PROSITE" id="PS51755"/>
    </source>
</evidence>
<keyword evidence="6 9" id="KW-0238">DNA-binding</keyword>
<protein>
    <submittedName>
        <fullName evidence="12">Response regulator transcription factor</fullName>
    </submittedName>
</protein>
<evidence type="ECO:0000256" key="7">
    <source>
        <dbReference type="ARBA" id="ARBA00023163"/>
    </source>
</evidence>
<evidence type="ECO:0000256" key="3">
    <source>
        <dbReference type="ARBA" id="ARBA00022553"/>
    </source>
</evidence>
<comment type="caution">
    <text evidence="8">Lacks conserved residue(s) required for the propagation of feature annotation.</text>
</comment>
<comment type="subcellular location">
    <subcellularLocation>
        <location evidence="1">Cytoplasm</location>
    </subcellularLocation>
</comment>
<gene>
    <name evidence="12" type="ORF">LRP49_24480</name>
</gene>
<dbReference type="PANTHER" id="PTHR48111">
    <property type="entry name" value="REGULATOR OF RPOS"/>
    <property type="match status" value="1"/>
</dbReference>
<dbReference type="InterPro" id="IPR001789">
    <property type="entry name" value="Sig_transdc_resp-reg_receiver"/>
</dbReference>
<dbReference type="Gene3D" id="1.10.10.10">
    <property type="entry name" value="Winged helix-like DNA-binding domain superfamily/Winged helix DNA-binding domain"/>
    <property type="match status" value="1"/>
</dbReference>
<dbReference type="Proteomes" id="UP001149821">
    <property type="component" value="Unassembled WGS sequence"/>
</dbReference>
<dbReference type="InterPro" id="IPR036388">
    <property type="entry name" value="WH-like_DNA-bd_sf"/>
</dbReference>